<dbReference type="PROSITE" id="PS00383">
    <property type="entry name" value="TYR_PHOSPHATASE_1"/>
    <property type="match status" value="1"/>
</dbReference>
<dbReference type="InterPro" id="IPR026893">
    <property type="entry name" value="Tyr/Ser_Pase_IphP-type"/>
</dbReference>
<evidence type="ECO:0000313" key="2">
    <source>
        <dbReference type="Proteomes" id="UP000566819"/>
    </source>
</evidence>
<accession>A0A8H4RQR8</accession>
<dbReference type="Proteomes" id="UP000566819">
    <property type="component" value="Unassembled WGS sequence"/>
</dbReference>
<dbReference type="OrthoDB" id="449382at2759"/>
<dbReference type="EMBL" id="JAAMPI010000222">
    <property type="protein sequence ID" value="KAF4633923.1"/>
    <property type="molecule type" value="Genomic_DNA"/>
</dbReference>
<evidence type="ECO:0000313" key="1">
    <source>
        <dbReference type="EMBL" id="KAF4633923.1"/>
    </source>
</evidence>
<dbReference type="InterPro" id="IPR029021">
    <property type="entry name" value="Prot-tyrosine_phosphatase-like"/>
</dbReference>
<comment type="caution">
    <text evidence="1">The sequence shown here is derived from an EMBL/GenBank/DDBJ whole genome shotgun (WGS) entry which is preliminary data.</text>
</comment>
<dbReference type="GO" id="GO:0004721">
    <property type="term" value="F:phosphoprotein phosphatase activity"/>
    <property type="evidence" value="ECO:0007669"/>
    <property type="project" value="InterPro"/>
</dbReference>
<dbReference type="Pfam" id="PF13350">
    <property type="entry name" value="Y_phosphatase3"/>
    <property type="match status" value="1"/>
</dbReference>
<protein>
    <recommendedName>
        <fullName evidence="3">Tyrosine specific protein phosphatases domain-containing protein</fullName>
    </recommendedName>
</protein>
<gene>
    <name evidence="1" type="ORF">G7Y89_g4197</name>
</gene>
<dbReference type="AlphaFoldDB" id="A0A8H4RQR8"/>
<dbReference type="SUPFAM" id="SSF52799">
    <property type="entry name" value="(Phosphotyrosine protein) phosphatases II"/>
    <property type="match status" value="1"/>
</dbReference>
<reference evidence="1 2" key="1">
    <citation type="submission" date="2020-03" db="EMBL/GenBank/DDBJ databases">
        <title>Draft Genome Sequence of Cudoniella acicularis.</title>
        <authorList>
            <person name="Buettner E."/>
            <person name="Kellner H."/>
        </authorList>
    </citation>
    <scope>NUCLEOTIDE SEQUENCE [LARGE SCALE GENOMIC DNA]</scope>
    <source>
        <strain evidence="1 2">DSM 108380</strain>
    </source>
</reference>
<dbReference type="InterPro" id="IPR016130">
    <property type="entry name" value="Tyr_Pase_AS"/>
</dbReference>
<evidence type="ECO:0008006" key="3">
    <source>
        <dbReference type="Google" id="ProtNLM"/>
    </source>
</evidence>
<name>A0A8H4RQR8_9HELO</name>
<sequence>MAESTTAEDPLHKPPFVPIDGLGNFRDIGGWAIADTSTEPQAPARVRKGILYRGPDLGPITTAGVQQLKDLGVGIIFDIRSVPQIVRAGGVKELEGIKRVWVPVFEEKEYTPEKAGLRYVQYSGDGTEGIVQAFEEILTRGAHTFRTILLYLSSSPTPCMMHCTTGNNRSGAFIGILLSLLGVSPEDVATEYALSEIGLARGRDKVVARLLKNEKFKEACGSGEEGKRRAERMVTKHLYPLLSFTCSVGPDIKCYIWSTGASGVGSCCEVIFSGGLGSSTEPR</sequence>
<proteinExistence type="predicted"/>
<keyword evidence="2" id="KW-1185">Reference proteome</keyword>
<dbReference type="Gene3D" id="3.90.190.10">
    <property type="entry name" value="Protein tyrosine phosphatase superfamily"/>
    <property type="match status" value="1"/>
</dbReference>
<organism evidence="1 2">
    <name type="scientific">Cudoniella acicularis</name>
    <dbReference type="NCBI Taxonomy" id="354080"/>
    <lineage>
        <taxon>Eukaryota</taxon>
        <taxon>Fungi</taxon>
        <taxon>Dikarya</taxon>
        <taxon>Ascomycota</taxon>
        <taxon>Pezizomycotina</taxon>
        <taxon>Leotiomycetes</taxon>
        <taxon>Helotiales</taxon>
        <taxon>Tricladiaceae</taxon>
        <taxon>Cudoniella</taxon>
    </lineage>
</organism>